<evidence type="ECO:0000256" key="2">
    <source>
        <dbReference type="SAM" id="Phobius"/>
    </source>
</evidence>
<dbReference type="EMBL" id="KZ679264">
    <property type="protein sequence ID" value="PTB39106.1"/>
    <property type="molecule type" value="Genomic_DNA"/>
</dbReference>
<feature type="region of interest" description="Disordered" evidence="1">
    <location>
        <begin position="27"/>
        <end position="58"/>
    </location>
</feature>
<accession>A0A2T3Z2R5</accession>
<gene>
    <name evidence="3" type="ORF">M441DRAFT_432734</name>
</gene>
<keyword evidence="2" id="KW-1133">Transmembrane helix</keyword>
<feature type="transmembrane region" description="Helical" evidence="2">
    <location>
        <begin position="86"/>
        <end position="104"/>
    </location>
</feature>
<protein>
    <submittedName>
        <fullName evidence="3">Uncharacterized protein</fullName>
    </submittedName>
</protein>
<dbReference type="Proteomes" id="UP000240493">
    <property type="component" value="Unassembled WGS sequence"/>
</dbReference>
<proteinExistence type="predicted"/>
<organism evidence="3 4">
    <name type="scientific">Trichoderma asperellum (strain ATCC 204424 / CBS 433.97 / NBRC 101777)</name>
    <dbReference type="NCBI Taxonomy" id="1042311"/>
    <lineage>
        <taxon>Eukaryota</taxon>
        <taxon>Fungi</taxon>
        <taxon>Dikarya</taxon>
        <taxon>Ascomycota</taxon>
        <taxon>Pezizomycotina</taxon>
        <taxon>Sordariomycetes</taxon>
        <taxon>Hypocreomycetidae</taxon>
        <taxon>Hypocreales</taxon>
        <taxon>Hypocreaceae</taxon>
        <taxon>Trichoderma</taxon>
    </lineage>
</organism>
<keyword evidence="2" id="KW-0472">Membrane</keyword>
<reference evidence="3 4" key="1">
    <citation type="submission" date="2016-07" db="EMBL/GenBank/DDBJ databases">
        <title>Multiple horizontal gene transfer events from other fungi enriched the ability of initially mycotrophic Trichoderma (Ascomycota) to feed on dead plant biomass.</title>
        <authorList>
            <consortium name="DOE Joint Genome Institute"/>
            <person name="Aerts A."/>
            <person name="Atanasova L."/>
            <person name="Chenthamara K."/>
            <person name="Zhang J."/>
            <person name="Grujic M."/>
            <person name="Henrissat B."/>
            <person name="Kuo A."/>
            <person name="Salamov A."/>
            <person name="Lipzen A."/>
            <person name="Labutti K."/>
            <person name="Barry K."/>
            <person name="Miao Y."/>
            <person name="Rahimi M.J."/>
            <person name="Shen Q."/>
            <person name="Grigoriev I.V."/>
            <person name="Kubicek C.P."/>
            <person name="Druzhinina I.S."/>
        </authorList>
    </citation>
    <scope>NUCLEOTIDE SEQUENCE [LARGE SCALE GENOMIC DNA]</scope>
    <source>
        <strain evidence="3 4">CBS 433.97</strain>
    </source>
</reference>
<dbReference type="AlphaFoldDB" id="A0A2T3Z2R5"/>
<keyword evidence="4" id="KW-1185">Reference proteome</keyword>
<keyword evidence="2" id="KW-0812">Transmembrane</keyword>
<evidence type="ECO:0000313" key="3">
    <source>
        <dbReference type="EMBL" id="PTB39106.1"/>
    </source>
</evidence>
<name>A0A2T3Z2R5_TRIA4</name>
<evidence type="ECO:0000256" key="1">
    <source>
        <dbReference type="SAM" id="MobiDB-lite"/>
    </source>
</evidence>
<sequence length="185" mass="20907">MCCVVCRFGVEARNEVDRRALHANGQAASELGKRRQLPTGSLKGRGRESDGWTGARSSSAASEHSLRWSAREDLGRRKPGWRSDGVSVSVLLSLCLVFFMRIFVTDRTRRGWQDADQAGERSQKLDGACVGSRREAGAGSMGEKQVFVWPFLKLLSWRFSGRYVAVTFPVRRRIKVDHEARCWRF</sequence>
<evidence type="ECO:0000313" key="4">
    <source>
        <dbReference type="Proteomes" id="UP000240493"/>
    </source>
</evidence>